<evidence type="ECO:0000256" key="3">
    <source>
        <dbReference type="ARBA" id="ARBA00023125"/>
    </source>
</evidence>
<dbReference type="PANTHER" id="PTHR30385:SF1">
    <property type="entry name" value="RNA POLYMERASE SIGMA-H FACTOR"/>
    <property type="match status" value="1"/>
</dbReference>
<evidence type="ECO:0000259" key="5">
    <source>
        <dbReference type="PROSITE" id="PS00622"/>
    </source>
</evidence>
<reference evidence="7 8" key="5">
    <citation type="journal article" date="2007" name="Extremophiles">
        <title>Intragenomic diversity of the V1 regions of 16S rRNA genes in high-alkaline protease-producing Bacillus clausii spp.</title>
        <authorList>
            <person name="Kageyama Y."/>
            <person name="Takaki Y."/>
            <person name="Shimamura S."/>
            <person name="Nishi S."/>
            <person name="Nogi Y."/>
            <person name="Uchimura K."/>
            <person name="Kobayashi T."/>
            <person name="Hitomi J."/>
            <person name="Ozaki K."/>
            <person name="Kawai S."/>
            <person name="Ito S."/>
            <person name="Horikoshi K."/>
        </authorList>
    </citation>
    <scope>NUCLEOTIDE SEQUENCE [LARGE SCALE GENOMIC DNA]</scope>
    <source>
        <strain evidence="7 8">KSM-K16</strain>
    </source>
</reference>
<feature type="domain" description="HTH luxR-type" evidence="5">
    <location>
        <begin position="181"/>
        <end position="208"/>
    </location>
</feature>
<dbReference type="InterPro" id="IPR014218">
    <property type="entry name" value="RNA_pol_sigma-H"/>
</dbReference>
<dbReference type="GO" id="GO:0000428">
    <property type="term" value="C:DNA-directed RNA polymerase complex"/>
    <property type="evidence" value="ECO:0007669"/>
    <property type="project" value="UniProtKB-KW"/>
</dbReference>
<reference evidence="8" key="4">
    <citation type="submission" date="2003-10" db="EMBL/GenBank/DDBJ databases">
        <title>The complete genome sequence of the alkaliphilic Bacillus clausii KSM-K16.</title>
        <authorList>
            <person name="Takaki Y."/>
            <person name="Kageyama Y."/>
            <person name="Shimamura S."/>
            <person name="Suzuki H."/>
            <person name="Nishi S."/>
            <person name="Hatada Y."/>
            <person name="Kawai S."/>
            <person name="Ito S."/>
            <person name="Horikoshi K."/>
        </authorList>
    </citation>
    <scope>NUCLEOTIDE SEQUENCE [LARGE SCALE GENOMIC DNA]</scope>
    <source>
        <strain evidence="8">KSM-K16</strain>
    </source>
</reference>
<dbReference type="SUPFAM" id="SSF88946">
    <property type="entry name" value="Sigma2 domain of RNA polymerase sigma factors"/>
    <property type="match status" value="1"/>
</dbReference>
<dbReference type="InterPro" id="IPR014284">
    <property type="entry name" value="RNA_pol_sigma-70_dom"/>
</dbReference>
<dbReference type="GO" id="GO:0016987">
    <property type="term" value="F:sigma factor activity"/>
    <property type="evidence" value="ECO:0007669"/>
    <property type="project" value="UniProtKB-KW"/>
</dbReference>
<keyword evidence="7" id="KW-0240">DNA-directed RNA polymerase</keyword>
<dbReference type="InterPro" id="IPR013249">
    <property type="entry name" value="RNA_pol_sigma70_r4_t2"/>
</dbReference>
<evidence type="ECO:0000256" key="2">
    <source>
        <dbReference type="ARBA" id="ARBA00023082"/>
    </source>
</evidence>
<dbReference type="Gene3D" id="1.20.120.1810">
    <property type="match status" value="1"/>
</dbReference>
<dbReference type="InterPro" id="IPR000943">
    <property type="entry name" value="RNA_pol_sigma70"/>
</dbReference>
<dbReference type="InterPro" id="IPR007627">
    <property type="entry name" value="RNA_pol_sigma70_r2"/>
</dbReference>
<dbReference type="EMBL" id="AP006627">
    <property type="protein sequence ID" value="BAD62676.1"/>
    <property type="molecule type" value="Genomic_DNA"/>
</dbReference>
<dbReference type="NCBIfam" id="NF006148">
    <property type="entry name" value="PRK08295.1-5"/>
    <property type="match status" value="1"/>
</dbReference>
<dbReference type="InterPro" id="IPR000792">
    <property type="entry name" value="Tscrpt_reg_LuxR_C"/>
</dbReference>
<dbReference type="NCBIfam" id="NF006145">
    <property type="entry name" value="PRK08295.1-2"/>
    <property type="match status" value="1"/>
</dbReference>
<sequence length="220" mass="25347">MGASLAEGTLTYKESPFEEWEDDSLIKEVRTGNTLALEHLIGKYRNFVRAKARSYFLIGADHEDIVQEGMIGLYKAVRDFNVDKLSSFKAFAELCITRQIITAIKTATRQKHIPLNSYVSLDKPLYDEESDRTLMDVICGNKVTDPEALLINQEDFAYIEGKMSEILSELERQVLMLYLDGRTYQEISIDLKRHVKSIDNALQRVKRKLERYVELKSVML</sequence>
<dbReference type="NCBIfam" id="TIGR02937">
    <property type="entry name" value="sigma70-ECF"/>
    <property type="match status" value="1"/>
</dbReference>
<dbReference type="Proteomes" id="UP000001168">
    <property type="component" value="Chromosome"/>
</dbReference>
<dbReference type="STRING" id="66692.ABC0133"/>
<evidence type="ECO:0000259" key="6">
    <source>
        <dbReference type="PROSITE" id="PS00715"/>
    </source>
</evidence>
<reference evidence="7 8" key="1">
    <citation type="journal article" date="1994" name="J. Ferment. Bioeng.">
        <title>Molecular cloning and nucleotide sequence of the gene for an alkaline protease from the alkalophilic Bacillus sp. KSM-K16.</title>
        <authorList>
            <person name="Hakamada Y."/>
            <person name="Kobayashi T."/>
            <person name="Hitomi J."/>
            <person name="Kawai S."/>
            <person name="Ito S."/>
        </authorList>
    </citation>
    <scope>NUCLEOTIDE SEQUENCE [LARGE SCALE GENOMIC DNA]</scope>
    <source>
        <strain evidence="7 8">KSM-K16</strain>
    </source>
</reference>
<keyword evidence="1" id="KW-0805">Transcription regulation</keyword>
<accession>Q5WLS9</accession>
<evidence type="ECO:0000313" key="8">
    <source>
        <dbReference type="Proteomes" id="UP000001168"/>
    </source>
</evidence>
<dbReference type="KEGG" id="bcl:ABC0133"/>
<keyword evidence="4" id="KW-0804">Transcription</keyword>
<dbReference type="PANTHER" id="PTHR30385">
    <property type="entry name" value="SIGMA FACTOR F FLAGELLAR"/>
    <property type="match status" value="1"/>
</dbReference>
<dbReference type="PIRSF" id="PIRSF002939">
    <property type="entry name" value="RNA_polymerase_sigma-H_factor"/>
    <property type="match status" value="1"/>
</dbReference>
<dbReference type="NCBIfam" id="NF006147">
    <property type="entry name" value="PRK08295.1-4"/>
    <property type="match status" value="1"/>
</dbReference>
<evidence type="ECO:0000313" key="7">
    <source>
        <dbReference type="EMBL" id="BAD62676.1"/>
    </source>
</evidence>
<dbReference type="GO" id="GO:0006352">
    <property type="term" value="P:DNA-templated transcription initiation"/>
    <property type="evidence" value="ECO:0007669"/>
    <property type="project" value="InterPro"/>
</dbReference>
<feature type="domain" description="RNA polymerase sigma-70" evidence="6">
    <location>
        <begin position="64"/>
        <end position="77"/>
    </location>
</feature>
<dbReference type="AlphaFoldDB" id="Q5WLS9"/>
<dbReference type="NCBIfam" id="TIGR02859">
    <property type="entry name" value="spore_sigH"/>
    <property type="match status" value="1"/>
</dbReference>
<keyword evidence="2" id="KW-0731">Sigma factor</keyword>
<keyword evidence="8" id="KW-1185">Reference proteome</keyword>
<dbReference type="Pfam" id="PF04542">
    <property type="entry name" value="Sigma70_r2"/>
    <property type="match status" value="1"/>
</dbReference>
<dbReference type="PROSITE" id="PS00622">
    <property type="entry name" value="HTH_LUXR_1"/>
    <property type="match status" value="1"/>
</dbReference>
<dbReference type="SUPFAM" id="SSF88659">
    <property type="entry name" value="Sigma3 and sigma4 domains of RNA polymerase sigma factors"/>
    <property type="match status" value="1"/>
</dbReference>
<dbReference type="Pfam" id="PF08281">
    <property type="entry name" value="Sigma70_r4_2"/>
    <property type="match status" value="1"/>
</dbReference>
<dbReference type="Gene3D" id="1.10.10.10">
    <property type="entry name" value="Winged helix-like DNA-binding domain superfamily/Winged helix DNA-binding domain"/>
    <property type="match status" value="1"/>
</dbReference>
<dbReference type="PROSITE" id="PS00715">
    <property type="entry name" value="SIGMA70_1"/>
    <property type="match status" value="1"/>
</dbReference>
<dbReference type="HOGENOM" id="CLU_090333_0_1_9"/>
<organism evidence="7 8">
    <name type="scientific">Shouchella clausii (strain KSM-K16)</name>
    <name type="common">Alkalihalobacillus clausii</name>
    <dbReference type="NCBI Taxonomy" id="66692"/>
    <lineage>
        <taxon>Bacteria</taxon>
        <taxon>Bacillati</taxon>
        <taxon>Bacillota</taxon>
        <taxon>Bacilli</taxon>
        <taxon>Bacillales</taxon>
        <taxon>Bacillaceae</taxon>
        <taxon>Shouchella</taxon>
    </lineage>
</organism>
<name>Q5WLS9_SHOC1</name>
<gene>
    <name evidence="7" type="primary">sigH</name>
    <name evidence="7" type="ordered locus">ABC0133</name>
</gene>
<dbReference type="InterPro" id="IPR036388">
    <property type="entry name" value="WH-like_DNA-bd_sf"/>
</dbReference>
<reference evidence="7 8" key="2">
    <citation type="journal article" date="1995" name="Appl. Microbiol. Biotechnol.">
        <title>Purification and properties of an alkaline protease from alkalophilic Bacillus sp. KSM-K16.</title>
        <authorList>
            <person name="Kobayashi T."/>
            <person name="Hakamada Y."/>
            <person name="Adachi S."/>
            <person name="Hitomi J."/>
            <person name="Yoshimatsu T."/>
            <person name="Koike K."/>
            <person name="Kawai S."/>
            <person name="Ito S."/>
        </authorList>
    </citation>
    <scope>NUCLEOTIDE SEQUENCE [LARGE SCALE GENOMIC DNA]</scope>
    <source>
        <strain evidence="7 8">KSM-K16</strain>
    </source>
</reference>
<dbReference type="eggNOG" id="COG1595">
    <property type="taxonomic scope" value="Bacteria"/>
</dbReference>
<dbReference type="InterPro" id="IPR013324">
    <property type="entry name" value="RNA_pol_sigma_r3/r4-like"/>
</dbReference>
<evidence type="ECO:0000256" key="4">
    <source>
        <dbReference type="ARBA" id="ARBA00023163"/>
    </source>
</evidence>
<dbReference type="GO" id="GO:0003677">
    <property type="term" value="F:DNA binding"/>
    <property type="evidence" value="ECO:0007669"/>
    <property type="project" value="UniProtKB-KW"/>
</dbReference>
<dbReference type="InterPro" id="IPR013325">
    <property type="entry name" value="RNA_pol_sigma_r2"/>
</dbReference>
<dbReference type="InterPro" id="IPR016371">
    <property type="entry name" value="RNA_pol_sigma-H_factor"/>
</dbReference>
<protein>
    <submittedName>
        <fullName evidence="7">DNA-directed RNA polymerase sigma-30 factor sigma-H</fullName>
    </submittedName>
</protein>
<evidence type="ECO:0000256" key="1">
    <source>
        <dbReference type="ARBA" id="ARBA00023015"/>
    </source>
</evidence>
<reference evidence="7 8" key="3">
    <citation type="journal article" date="1997" name="Protein Eng.">
        <title>High-resolution crystal structure of M-protease: phylogeny aided analysis of the high-alkaline adaptation mechanism.</title>
        <authorList>
            <person name="Shirai T."/>
            <person name="Suzuki A."/>
            <person name="Yamane T."/>
            <person name="Ashida T."/>
            <person name="Kobayashi T."/>
            <person name="Ito S."/>
        </authorList>
    </citation>
    <scope>NUCLEOTIDE SEQUENCE [LARGE SCALE GENOMIC DNA]</scope>
    <source>
        <strain evidence="7 8">KSM-K16</strain>
    </source>
</reference>
<keyword evidence="3" id="KW-0238">DNA-binding</keyword>
<proteinExistence type="predicted"/>